<dbReference type="KEGG" id="pmet:G4Y79_01455"/>
<dbReference type="InterPro" id="IPR011344">
    <property type="entry name" value="ssDNA-bd"/>
</dbReference>
<organism evidence="4 5">
    <name type="scientific">Phototrophicus methaneseepsis</name>
    <dbReference type="NCBI Taxonomy" id="2710758"/>
    <lineage>
        <taxon>Bacteria</taxon>
        <taxon>Bacillati</taxon>
        <taxon>Chloroflexota</taxon>
        <taxon>Candidatus Thermofontia</taxon>
        <taxon>Phototrophicales</taxon>
        <taxon>Phototrophicaceae</taxon>
        <taxon>Phototrophicus</taxon>
    </lineage>
</organism>
<dbReference type="PANTHER" id="PTHR10302">
    <property type="entry name" value="SINGLE-STRANDED DNA-BINDING PROTEIN"/>
    <property type="match status" value="1"/>
</dbReference>
<gene>
    <name evidence="4" type="ORF">G4Y79_01455</name>
</gene>
<dbReference type="CDD" id="cd04496">
    <property type="entry name" value="SSB_OBF"/>
    <property type="match status" value="1"/>
</dbReference>
<dbReference type="SUPFAM" id="SSF50249">
    <property type="entry name" value="Nucleic acid-binding proteins"/>
    <property type="match status" value="1"/>
</dbReference>
<evidence type="ECO:0000256" key="2">
    <source>
        <dbReference type="PIRNR" id="PIRNR002070"/>
    </source>
</evidence>
<dbReference type="InterPro" id="IPR000424">
    <property type="entry name" value="Primosome_PriB/ssb"/>
</dbReference>
<evidence type="ECO:0000256" key="1">
    <source>
        <dbReference type="ARBA" id="ARBA00023125"/>
    </source>
</evidence>
<accession>A0A7S8IDX2</accession>
<dbReference type="Pfam" id="PF00436">
    <property type="entry name" value="SSB"/>
    <property type="match status" value="1"/>
</dbReference>
<dbReference type="GO" id="GO:0003697">
    <property type="term" value="F:single-stranded DNA binding"/>
    <property type="evidence" value="ECO:0007669"/>
    <property type="project" value="InterPro"/>
</dbReference>
<name>A0A7S8IDX2_9CHLR</name>
<keyword evidence="1 2" id="KW-0238">DNA-binding</keyword>
<dbReference type="PIRSF" id="PIRSF002070">
    <property type="entry name" value="SSB"/>
    <property type="match status" value="1"/>
</dbReference>
<proteinExistence type="predicted"/>
<dbReference type="RefSeq" id="WP_195171139.1">
    <property type="nucleotide sequence ID" value="NZ_CP062983.1"/>
</dbReference>
<dbReference type="GO" id="GO:0006260">
    <property type="term" value="P:DNA replication"/>
    <property type="evidence" value="ECO:0007669"/>
    <property type="project" value="InterPro"/>
</dbReference>
<keyword evidence="5" id="KW-1185">Reference proteome</keyword>
<protein>
    <recommendedName>
        <fullName evidence="2 3">Single-stranded DNA-binding protein</fullName>
    </recommendedName>
</protein>
<dbReference type="Proteomes" id="UP000594468">
    <property type="component" value="Chromosome"/>
</dbReference>
<reference evidence="4 5" key="1">
    <citation type="submission" date="2020-02" db="EMBL/GenBank/DDBJ databases">
        <authorList>
            <person name="Zheng R.K."/>
            <person name="Sun C.M."/>
        </authorList>
    </citation>
    <scope>NUCLEOTIDE SEQUENCE [LARGE SCALE GENOMIC DNA]</scope>
    <source>
        <strain evidence="5">rifampicinis</strain>
    </source>
</reference>
<dbReference type="AlphaFoldDB" id="A0A7S8IDX2"/>
<evidence type="ECO:0000313" key="4">
    <source>
        <dbReference type="EMBL" id="QPC83070.1"/>
    </source>
</evidence>
<dbReference type="InterPro" id="IPR012340">
    <property type="entry name" value="NA-bd_OB-fold"/>
</dbReference>
<dbReference type="Gene3D" id="2.40.50.140">
    <property type="entry name" value="Nucleic acid-binding proteins"/>
    <property type="match status" value="1"/>
</dbReference>
<dbReference type="PANTHER" id="PTHR10302:SF0">
    <property type="entry name" value="SINGLE-STRANDED DNA-BINDING PROTEIN, MITOCHONDRIAL"/>
    <property type="match status" value="1"/>
</dbReference>
<evidence type="ECO:0000256" key="3">
    <source>
        <dbReference type="RuleBase" id="RU000524"/>
    </source>
</evidence>
<evidence type="ECO:0000313" key="5">
    <source>
        <dbReference type="Proteomes" id="UP000594468"/>
    </source>
</evidence>
<sequence>MGTHIGITLTGHVGSEPQVRTVQTSTGEKQVATFSIAVNRTNGGGQQQTLWVRVNCWQNLASVATSYVKRGVLIQATGSWLRPSAWVDQNGNPQASLDMDVDRLILLERVENGEPEVAPDEIPF</sequence>
<dbReference type="PROSITE" id="PS50935">
    <property type="entry name" value="SSB"/>
    <property type="match status" value="1"/>
</dbReference>
<dbReference type="GO" id="GO:0009295">
    <property type="term" value="C:nucleoid"/>
    <property type="evidence" value="ECO:0007669"/>
    <property type="project" value="TreeGrafter"/>
</dbReference>
<dbReference type="EMBL" id="CP062983">
    <property type="protein sequence ID" value="QPC83070.1"/>
    <property type="molecule type" value="Genomic_DNA"/>
</dbReference>
<dbReference type="NCBIfam" id="TIGR00621">
    <property type="entry name" value="ssb"/>
    <property type="match status" value="1"/>
</dbReference>